<evidence type="ECO:0000313" key="1">
    <source>
        <dbReference type="EMBL" id="KKM00328.1"/>
    </source>
</evidence>
<organism evidence="1">
    <name type="scientific">marine sediment metagenome</name>
    <dbReference type="NCBI Taxonomy" id="412755"/>
    <lineage>
        <taxon>unclassified sequences</taxon>
        <taxon>metagenomes</taxon>
        <taxon>ecological metagenomes</taxon>
    </lineage>
</organism>
<accession>A0A0F9JN12</accession>
<reference evidence="1" key="1">
    <citation type="journal article" date="2015" name="Nature">
        <title>Complex archaea that bridge the gap between prokaryotes and eukaryotes.</title>
        <authorList>
            <person name="Spang A."/>
            <person name="Saw J.H."/>
            <person name="Jorgensen S.L."/>
            <person name="Zaremba-Niedzwiedzka K."/>
            <person name="Martijn J."/>
            <person name="Lind A.E."/>
            <person name="van Eijk R."/>
            <person name="Schleper C."/>
            <person name="Guy L."/>
            <person name="Ettema T.J."/>
        </authorList>
    </citation>
    <scope>NUCLEOTIDE SEQUENCE</scope>
</reference>
<name>A0A0F9JN12_9ZZZZ</name>
<dbReference type="AlphaFoldDB" id="A0A0F9JN12"/>
<proteinExistence type="predicted"/>
<gene>
    <name evidence="1" type="ORF">LCGC14_1805540</name>
</gene>
<sequence>MKKDKRVIRRPWACRRKGGWIIQPDDLLQALKDGEIAEFGKIHVGAKQLAQLIKLMCFPDEEFLVSSNGQLDIATIRRVIITKGGKKRTAFRKPRLEHSFRVSDKAWLPASGKPKTTVVIKPRKFA</sequence>
<protein>
    <submittedName>
        <fullName evidence="1">Uncharacterized protein</fullName>
    </submittedName>
</protein>
<comment type="caution">
    <text evidence="1">The sequence shown here is derived from an EMBL/GenBank/DDBJ whole genome shotgun (WGS) entry which is preliminary data.</text>
</comment>
<dbReference type="EMBL" id="LAZR01017459">
    <property type="protein sequence ID" value="KKM00328.1"/>
    <property type="molecule type" value="Genomic_DNA"/>
</dbReference>